<gene>
    <name evidence="1" type="ORF">BS411_021090</name>
</gene>
<accession>A0ACD5J2J8</accession>
<evidence type="ECO:0000313" key="2">
    <source>
        <dbReference type="Proteomes" id="UP000244623"/>
    </source>
</evidence>
<organism evidence="1 2">
    <name type="scientific">Cronobacter turicensis</name>
    <dbReference type="NCBI Taxonomy" id="413502"/>
    <lineage>
        <taxon>Bacteria</taxon>
        <taxon>Pseudomonadati</taxon>
        <taxon>Pseudomonadota</taxon>
        <taxon>Gammaproteobacteria</taxon>
        <taxon>Enterobacterales</taxon>
        <taxon>Enterobacteriaceae</taxon>
        <taxon>Cronobacter</taxon>
    </lineage>
</organism>
<proteinExistence type="predicted"/>
<evidence type="ECO:0000313" key="1">
    <source>
        <dbReference type="EMBL" id="XSF56480.1"/>
    </source>
</evidence>
<sequence length="128" mass="13802">MSEGTITIRDKANSQDAGRLQRDVTQANDAISPIFNKEKEQNRLQAVQMVSDTGNQVADIVRTQSDLDGLKAAIAQTGTSLQGLPEKERLAKLAALRDTAFYKKVTENTGTGSDVQRAITAATAAVRR</sequence>
<keyword evidence="1" id="KW-0614">Plasmid</keyword>
<name>A0ACD5J2J8_9ENTR</name>
<reference evidence="1" key="1">
    <citation type="submission" date="2025-05" db="EMBL/GenBank/DDBJ databases">
        <title>FDA Reference Genome datasets for Cronobacter.</title>
        <authorList>
            <person name="Gopinath G.R."/>
        </authorList>
    </citation>
    <scope>NUCLEOTIDE SEQUENCE</scope>
    <source>
        <strain evidence="1">MOD1-Sh41s</strain>
    </source>
</reference>
<dbReference type="Proteomes" id="UP000244623">
    <property type="component" value="Plasmid pCturSh41s_1"/>
</dbReference>
<dbReference type="EMBL" id="CP187985">
    <property type="protein sequence ID" value="XSF56480.1"/>
    <property type="molecule type" value="Genomic_DNA"/>
</dbReference>
<protein>
    <submittedName>
        <fullName evidence="1">Uncharacterized protein</fullName>
    </submittedName>
</protein>
<geneLocation type="plasmid" evidence="1 2">
    <name>pCturSh41s_1</name>
</geneLocation>